<dbReference type="AlphaFoldDB" id="A0A2N6VPK9"/>
<evidence type="ECO:0000313" key="6">
    <source>
        <dbReference type="EMBL" id="PMD06084.1"/>
    </source>
</evidence>
<dbReference type="EMBL" id="PNHK01000001">
    <property type="protein sequence ID" value="PMD06084.1"/>
    <property type="molecule type" value="Genomic_DNA"/>
</dbReference>
<reference evidence="6 7" key="1">
    <citation type="submission" date="2017-09" db="EMBL/GenBank/DDBJ databases">
        <title>Bacterial strain isolated from the female urinary microbiota.</title>
        <authorList>
            <person name="Thomas-White K."/>
            <person name="Kumar N."/>
            <person name="Forster S."/>
            <person name="Putonti C."/>
            <person name="Lawley T."/>
            <person name="Wolfe A.J."/>
        </authorList>
    </citation>
    <scope>NUCLEOTIDE SEQUENCE [LARGE SCALE GENOMIC DNA]</scope>
    <source>
        <strain evidence="6 7">UMB1301</strain>
    </source>
</reference>
<dbReference type="SUPFAM" id="SSF53383">
    <property type="entry name" value="PLP-dependent transferases"/>
    <property type="match status" value="1"/>
</dbReference>
<organism evidence="6 7">
    <name type="scientific">Brevibacterium paucivorans</name>
    <dbReference type="NCBI Taxonomy" id="170994"/>
    <lineage>
        <taxon>Bacteria</taxon>
        <taxon>Bacillati</taxon>
        <taxon>Actinomycetota</taxon>
        <taxon>Actinomycetes</taxon>
        <taxon>Micrococcales</taxon>
        <taxon>Brevibacteriaceae</taxon>
        <taxon>Brevibacterium</taxon>
    </lineage>
</organism>
<dbReference type="InterPro" id="IPR015421">
    <property type="entry name" value="PyrdxlP-dep_Trfase_major"/>
</dbReference>
<gene>
    <name evidence="6" type="ORF">CJ199_01405</name>
</gene>
<keyword evidence="2 6" id="KW-0032">Aminotransferase</keyword>
<dbReference type="InterPro" id="IPR015424">
    <property type="entry name" value="PyrdxlP-dep_Trfase"/>
</dbReference>
<evidence type="ECO:0000256" key="3">
    <source>
        <dbReference type="ARBA" id="ARBA00022679"/>
    </source>
</evidence>
<name>A0A2N6VPK9_9MICO</name>
<keyword evidence="3 6" id="KW-0808">Transferase</keyword>
<proteinExistence type="predicted"/>
<dbReference type="OrthoDB" id="9763453at2"/>
<dbReference type="Pfam" id="PF00155">
    <property type="entry name" value="Aminotran_1_2"/>
    <property type="match status" value="1"/>
</dbReference>
<dbReference type="Gene3D" id="3.40.640.10">
    <property type="entry name" value="Type I PLP-dependent aspartate aminotransferase-like (Major domain)"/>
    <property type="match status" value="1"/>
</dbReference>
<dbReference type="InterPro" id="IPR051326">
    <property type="entry name" value="Kynurenine-oxoglutarate_AT"/>
</dbReference>
<comment type="cofactor">
    <cofactor evidence="1">
        <name>pyridoxal 5'-phosphate</name>
        <dbReference type="ChEBI" id="CHEBI:597326"/>
    </cofactor>
</comment>
<evidence type="ECO:0000259" key="5">
    <source>
        <dbReference type="Pfam" id="PF00155"/>
    </source>
</evidence>
<dbReference type="GO" id="GO:0030170">
    <property type="term" value="F:pyridoxal phosphate binding"/>
    <property type="evidence" value="ECO:0007669"/>
    <property type="project" value="InterPro"/>
</dbReference>
<dbReference type="InterPro" id="IPR015422">
    <property type="entry name" value="PyrdxlP-dep_Trfase_small"/>
</dbReference>
<dbReference type="CDD" id="cd00609">
    <property type="entry name" value="AAT_like"/>
    <property type="match status" value="1"/>
</dbReference>
<dbReference type="InterPro" id="IPR004839">
    <property type="entry name" value="Aminotransferase_I/II_large"/>
</dbReference>
<dbReference type="GO" id="GO:0016212">
    <property type="term" value="F:kynurenine-oxoglutarate transaminase activity"/>
    <property type="evidence" value="ECO:0007669"/>
    <property type="project" value="TreeGrafter"/>
</dbReference>
<keyword evidence="4" id="KW-0663">Pyridoxal phosphate</keyword>
<dbReference type="PANTHER" id="PTHR43807:SF20">
    <property type="entry name" value="FI04487P"/>
    <property type="match status" value="1"/>
</dbReference>
<accession>A0A2N6VPK9</accession>
<dbReference type="PANTHER" id="PTHR43807">
    <property type="entry name" value="FI04487P"/>
    <property type="match status" value="1"/>
</dbReference>
<dbReference type="RefSeq" id="WP_102237739.1">
    <property type="nucleotide sequence ID" value="NZ_PNHK01000001.1"/>
</dbReference>
<evidence type="ECO:0000256" key="1">
    <source>
        <dbReference type="ARBA" id="ARBA00001933"/>
    </source>
</evidence>
<sequence>MNEQALPYRVSEAAGLLDPNGNIRGTVFGEMSALAAQHGAINLGQGAPSSPTPDFLIDAVSHFMHTGMNQYAPPTGVPELLDAIVAQRSRRYNHTVTQDHVLVTVGATEALSSAIMALVPEGGVLLTFEPFYDSYAAACEMAGARLVTVPLVFNGVVWLPDWAAFDAAVGSADAVLLNTPHNPTGMVLGRDDAVRVFQACEDADAWLITDEVYEYLVFDPAEHVSVAALFPDSPRIVTVSSAGKTFNVTGWKIGWLVAHPQVRQQIQALKQFFSYTSGTPLQPAIARALNEHEDFAEQNRDALKRCRDVLMESLERVPGITFNVPAAGYFTVVDFAEVTTRDSHALNELLTTEFGFTGIPVNRLCRAGSPVAKRLAHALRLSFCKTEDEMREVATRIDRLAQNMDALK</sequence>
<evidence type="ECO:0000313" key="7">
    <source>
        <dbReference type="Proteomes" id="UP000235598"/>
    </source>
</evidence>
<comment type="caution">
    <text evidence="6">The sequence shown here is derived from an EMBL/GenBank/DDBJ whole genome shotgun (WGS) entry which is preliminary data.</text>
</comment>
<protein>
    <submittedName>
        <fullName evidence="6">Aminotransferase class I and II</fullName>
    </submittedName>
</protein>
<dbReference type="GO" id="GO:0005737">
    <property type="term" value="C:cytoplasm"/>
    <property type="evidence" value="ECO:0007669"/>
    <property type="project" value="TreeGrafter"/>
</dbReference>
<feature type="domain" description="Aminotransferase class I/classII large" evidence="5">
    <location>
        <begin position="41"/>
        <end position="397"/>
    </location>
</feature>
<dbReference type="Gene3D" id="3.90.1150.10">
    <property type="entry name" value="Aspartate Aminotransferase, domain 1"/>
    <property type="match status" value="1"/>
</dbReference>
<evidence type="ECO:0000256" key="2">
    <source>
        <dbReference type="ARBA" id="ARBA00022576"/>
    </source>
</evidence>
<evidence type="ECO:0000256" key="4">
    <source>
        <dbReference type="ARBA" id="ARBA00022898"/>
    </source>
</evidence>
<dbReference type="Proteomes" id="UP000235598">
    <property type="component" value="Unassembled WGS sequence"/>
</dbReference>